<keyword evidence="2" id="KW-1185">Reference proteome</keyword>
<reference evidence="1 2" key="1">
    <citation type="submission" date="2015-04" db="EMBL/GenBank/DDBJ databases">
        <title>Complete genome sequence of Schizopora paradoxa KUC8140, a cosmopolitan wood degrader in East Asia.</title>
        <authorList>
            <consortium name="DOE Joint Genome Institute"/>
            <person name="Min B."/>
            <person name="Park H."/>
            <person name="Jang Y."/>
            <person name="Kim J.-J."/>
            <person name="Kim K.H."/>
            <person name="Pangilinan J."/>
            <person name="Lipzen A."/>
            <person name="Riley R."/>
            <person name="Grigoriev I.V."/>
            <person name="Spatafora J.W."/>
            <person name="Choi I.-G."/>
        </authorList>
    </citation>
    <scope>NUCLEOTIDE SEQUENCE [LARGE SCALE GENOMIC DNA]</scope>
    <source>
        <strain evidence="1 2">KUC8140</strain>
    </source>
</reference>
<proteinExistence type="predicted"/>
<protein>
    <submittedName>
        <fullName evidence="1">Uncharacterized protein</fullName>
    </submittedName>
</protein>
<organism evidence="1 2">
    <name type="scientific">Schizopora paradoxa</name>
    <dbReference type="NCBI Taxonomy" id="27342"/>
    <lineage>
        <taxon>Eukaryota</taxon>
        <taxon>Fungi</taxon>
        <taxon>Dikarya</taxon>
        <taxon>Basidiomycota</taxon>
        <taxon>Agaricomycotina</taxon>
        <taxon>Agaricomycetes</taxon>
        <taxon>Hymenochaetales</taxon>
        <taxon>Schizoporaceae</taxon>
        <taxon>Schizopora</taxon>
    </lineage>
</organism>
<dbReference type="EMBL" id="KQ086381">
    <property type="protein sequence ID" value="KLO05019.1"/>
    <property type="molecule type" value="Genomic_DNA"/>
</dbReference>
<dbReference type="Proteomes" id="UP000053477">
    <property type="component" value="Unassembled WGS sequence"/>
</dbReference>
<evidence type="ECO:0000313" key="2">
    <source>
        <dbReference type="Proteomes" id="UP000053477"/>
    </source>
</evidence>
<gene>
    <name evidence="1" type="ORF">SCHPADRAFT_896603</name>
</gene>
<name>A0A0H2R024_9AGAM</name>
<accession>A0A0H2R024</accession>
<sequence>MASPASISKCPQKPSKANMLKYDVDNSIARRVKLMQMFDVETAILGKRVEEAADTHAAMTKKYTCYSSVPSDPEEALKFLETCETVVNQPATNTTERVFLHALKVTSVRVRRRELEDDDTRYKRMRNTLCACPATSTSTIT</sequence>
<evidence type="ECO:0000313" key="1">
    <source>
        <dbReference type="EMBL" id="KLO05019.1"/>
    </source>
</evidence>
<dbReference type="AlphaFoldDB" id="A0A0H2R024"/>
<dbReference type="InParanoid" id="A0A0H2R024"/>